<dbReference type="EMBL" id="LGFO01000136">
    <property type="protein sequence ID" value="KUK36229.1"/>
    <property type="molecule type" value="Genomic_DNA"/>
</dbReference>
<evidence type="ECO:0000313" key="2">
    <source>
        <dbReference type="EMBL" id="KUK36229.1"/>
    </source>
</evidence>
<dbReference type="GO" id="GO:0030435">
    <property type="term" value="P:sporulation resulting in formation of a cellular spore"/>
    <property type="evidence" value="ECO:0007669"/>
    <property type="project" value="InterPro"/>
</dbReference>
<feature type="compositionally biased region" description="Basic and acidic residues" evidence="1">
    <location>
        <begin position="24"/>
        <end position="33"/>
    </location>
</feature>
<sequence length="127" mass="14092">MNRILLCRTTVVREGLNAPPSSYYERRTEEGRGAEMSQPAQDLTLTNRERLEATGVQKVVSFDEGEIALETVIGSLILEGEGLHITHLDLTAGELVVEGLIASIKYAEDRGKKIKMKGKNILERLLK</sequence>
<reference evidence="3" key="1">
    <citation type="journal article" date="2015" name="MBio">
        <title>Genome-Resolved Metagenomic Analysis Reveals Roles for Candidate Phyla and Other Microbial Community Members in Biogeochemical Transformations in Oil Reservoirs.</title>
        <authorList>
            <person name="Hu P."/>
            <person name="Tom L."/>
            <person name="Singh A."/>
            <person name="Thomas B.C."/>
            <person name="Baker B.J."/>
            <person name="Piceno Y.M."/>
            <person name="Andersen G.L."/>
            <person name="Banfield J.F."/>
        </authorList>
    </citation>
    <scope>NUCLEOTIDE SEQUENCE [LARGE SCALE GENOMIC DNA]</scope>
</reference>
<dbReference type="NCBIfam" id="TIGR02892">
    <property type="entry name" value="spore_yabP"/>
    <property type="match status" value="1"/>
</dbReference>
<proteinExistence type="predicted"/>
<dbReference type="Proteomes" id="UP000053326">
    <property type="component" value="Unassembled WGS sequence"/>
</dbReference>
<dbReference type="Pfam" id="PF07873">
    <property type="entry name" value="YabP"/>
    <property type="match status" value="1"/>
</dbReference>
<name>A0A101FFS5_9THEO</name>
<dbReference type="InterPro" id="IPR038705">
    <property type="entry name" value="YabP_sf"/>
</dbReference>
<comment type="caution">
    <text evidence="2">The sequence shown here is derived from an EMBL/GenBank/DDBJ whole genome shotgun (WGS) entry which is preliminary data.</text>
</comment>
<evidence type="ECO:0000256" key="1">
    <source>
        <dbReference type="SAM" id="MobiDB-lite"/>
    </source>
</evidence>
<accession>A0A101FFS5</accession>
<dbReference type="Gene3D" id="2.60.40.2000">
    <property type="match status" value="1"/>
</dbReference>
<protein>
    <submittedName>
        <fullName evidence="2">Sporulation protein YabP</fullName>
    </submittedName>
</protein>
<dbReference type="PATRIC" id="fig|85874.4.peg.450"/>
<evidence type="ECO:0000313" key="3">
    <source>
        <dbReference type="Proteomes" id="UP000053326"/>
    </source>
</evidence>
<dbReference type="InterPro" id="IPR012504">
    <property type="entry name" value="Spore_YabP"/>
</dbReference>
<dbReference type="InterPro" id="IPR022476">
    <property type="entry name" value="Spore_YabP/YqfC"/>
</dbReference>
<feature type="region of interest" description="Disordered" evidence="1">
    <location>
        <begin position="18"/>
        <end position="46"/>
    </location>
</feature>
<dbReference type="AlphaFoldDB" id="A0A101FFS5"/>
<organism evidence="2 3">
    <name type="scientific">Thermacetogenium phaeum</name>
    <dbReference type="NCBI Taxonomy" id="85874"/>
    <lineage>
        <taxon>Bacteria</taxon>
        <taxon>Bacillati</taxon>
        <taxon>Bacillota</taxon>
        <taxon>Clostridia</taxon>
        <taxon>Thermoanaerobacterales</taxon>
        <taxon>Thermoanaerobacteraceae</taxon>
        <taxon>Thermacetogenium</taxon>
    </lineage>
</organism>
<gene>
    <name evidence="2" type="ORF">XD66_1063</name>
</gene>